<name>A0A6H1UE10_9GAMM</name>
<dbReference type="InterPro" id="IPR029062">
    <property type="entry name" value="Class_I_gatase-like"/>
</dbReference>
<gene>
    <name evidence="5" type="primary">pepE</name>
    <name evidence="5" type="ORF">HER31_03500</name>
</gene>
<proteinExistence type="inferred from homology"/>
<dbReference type="PANTHER" id="PTHR20842">
    <property type="entry name" value="PROTEASE S51 ALPHA-ASPARTYL DIPEPTIDASE"/>
    <property type="match status" value="1"/>
</dbReference>
<evidence type="ECO:0000256" key="4">
    <source>
        <dbReference type="ARBA" id="ARBA00022825"/>
    </source>
</evidence>
<protein>
    <submittedName>
        <fullName evidence="5">Dipeptidase PepE</fullName>
        <ecNumber evidence="5">3.4.13.21</ecNumber>
    </submittedName>
</protein>
<dbReference type="SUPFAM" id="SSF52317">
    <property type="entry name" value="Class I glutamine amidotransferase-like"/>
    <property type="match status" value="1"/>
</dbReference>
<dbReference type="NCBIfam" id="NF003642">
    <property type="entry name" value="PRK05282.1"/>
    <property type="match status" value="1"/>
</dbReference>
<dbReference type="EMBL" id="CP051180">
    <property type="protein sequence ID" value="QIZ76032.1"/>
    <property type="molecule type" value="Genomic_DNA"/>
</dbReference>
<dbReference type="RefSeq" id="WP_168659293.1">
    <property type="nucleotide sequence ID" value="NZ_CP051180.1"/>
</dbReference>
<dbReference type="CDD" id="cd03146">
    <property type="entry name" value="GAT1_Peptidase_E"/>
    <property type="match status" value="1"/>
</dbReference>
<dbReference type="KEGG" id="fes:HER31_03500"/>
<organism evidence="5 6">
    <name type="scientific">Ferrimonas lipolytica</name>
    <dbReference type="NCBI Taxonomy" id="2724191"/>
    <lineage>
        <taxon>Bacteria</taxon>
        <taxon>Pseudomonadati</taxon>
        <taxon>Pseudomonadota</taxon>
        <taxon>Gammaproteobacteria</taxon>
        <taxon>Alteromonadales</taxon>
        <taxon>Ferrimonadaceae</taxon>
        <taxon>Ferrimonas</taxon>
    </lineage>
</organism>
<keyword evidence="4" id="KW-0720">Serine protease</keyword>
<evidence type="ECO:0000256" key="3">
    <source>
        <dbReference type="ARBA" id="ARBA00022801"/>
    </source>
</evidence>
<evidence type="ECO:0000313" key="5">
    <source>
        <dbReference type="EMBL" id="QIZ76032.1"/>
    </source>
</evidence>
<dbReference type="Gene3D" id="3.40.50.880">
    <property type="match status" value="1"/>
</dbReference>
<evidence type="ECO:0000256" key="2">
    <source>
        <dbReference type="ARBA" id="ARBA00022670"/>
    </source>
</evidence>
<comment type="similarity">
    <text evidence="1">Belongs to the peptidase S51 family.</text>
</comment>
<accession>A0A6H1UE10</accession>
<keyword evidence="3 5" id="KW-0378">Hydrolase</keyword>
<keyword evidence="5" id="KW-0224">Dipeptidase</keyword>
<dbReference type="GO" id="GO:0016805">
    <property type="term" value="F:dipeptidase activity"/>
    <property type="evidence" value="ECO:0007669"/>
    <property type="project" value="UniProtKB-KW"/>
</dbReference>
<dbReference type="AlphaFoldDB" id="A0A6H1UE10"/>
<dbReference type="Pfam" id="PF03575">
    <property type="entry name" value="Peptidase_S51"/>
    <property type="match status" value="1"/>
</dbReference>
<keyword evidence="2" id="KW-0645">Protease</keyword>
<dbReference type="PANTHER" id="PTHR20842:SF0">
    <property type="entry name" value="ALPHA-ASPARTYL DIPEPTIDASE"/>
    <property type="match status" value="1"/>
</dbReference>
<dbReference type="EC" id="3.4.13.21" evidence="5"/>
<dbReference type="Proteomes" id="UP000501602">
    <property type="component" value="Chromosome"/>
</dbReference>
<evidence type="ECO:0000256" key="1">
    <source>
        <dbReference type="ARBA" id="ARBA00006534"/>
    </source>
</evidence>
<dbReference type="GO" id="GO:0008236">
    <property type="term" value="F:serine-type peptidase activity"/>
    <property type="evidence" value="ECO:0007669"/>
    <property type="project" value="UniProtKB-KW"/>
</dbReference>
<dbReference type="InterPro" id="IPR005320">
    <property type="entry name" value="Peptidase_S51"/>
</dbReference>
<evidence type="ECO:0000313" key="6">
    <source>
        <dbReference type="Proteomes" id="UP000501602"/>
    </source>
</evidence>
<sequence length="235" mass="26275">MSGKILLLSSSRADGTGYLAHAIEMLRELVQPDSRWLFIPYAGVSISYDQYHQMVMDALPQLQCQIDSAHQLEDPAAVLDKYDGVLVGGGNTFHLLHELYRFNLIEAIQSQCTQGMHYIGWSAGSNVAGLSIRTTNDMPIIEPPQFTALELVPFQLNPHYIDYHPPGHHGETRQQRLEEFTKVAPLTPVIAIQEGSALLINNNRMTLQGHKPGFLFQGATQKQQIEVNADLSQWL</sequence>
<reference evidence="5 6" key="1">
    <citation type="submission" date="2020-04" db="EMBL/GenBank/DDBJ databases">
        <title>Ferrimonas sp. S7 isolated from sea water.</title>
        <authorList>
            <person name="Bae S.S."/>
            <person name="Baek K."/>
        </authorList>
    </citation>
    <scope>NUCLEOTIDE SEQUENCE [LARGE SCALE GENOMIC DNA]</scope>
    <source>
        <strain evidence="5 6">S7</strain>
    </source>
</reference>
<dbReference type="GO" id="GO:0006508">
    <property type="term" value="P:proteolysis"/>
    <property type="evidence" value="ECO:0007669"/>
    <property type="project" value="UniProtKB-KW"/>
</dbReference>
<keyword evidence="6" id="KW-1185">Reference proteome</keyword>